<organism evidence="2 3">
    <name type="scientific">Escherichia coli O141:H4</name>
    <dbReference type="NCBI Taxonomy" id="2861806"/>
    <lineage>
        <taxon>Bacteria</taxon>
        <taxon>Pseudomonadati</taxon>
        <taxon>Pseudomonadota</taxon>
        <taxon>Gammaproteobacteria</taxon>
        <taxon>Enterobacterales</taxon>
        <taxon>Enterobacteriaceae</taxon>
        <taxon>Escherichia</taxon>
    </lineage>
</organism>
<evidence type="ECO:0000256" key="1">
    <source>
        <dbReference type="SAM" id="SignalP"/>
    </source>
</evidence>
<gene>
    <name evidence="2" type="ORF">KZW89_12850</name>
</gene>
<sequence>MKLKFLSLLLFVSFSSHSSNISRIICKPSNSNDTATSAIWPQPYLLNDKLCFNIRIDSGNACVADGKKTTWFTESVIIMQNNESLGRDDTWFRVNRPTINDLRIEYTVEASRDKVNWIPQSHVTINRISGEAIDWAIYEHGGTSYQCHLEGKKI</sequence>
<dbReference type="AlphaFoldDB" id="A0ABD7FAR1"/>
<evidence type="ECO:0000313" key="3">
    <source>
        <dbReference type="Proteomes" id="UP000826587"/>
    </source>
</evidence>
<dbReference type="RefSeq" id="WP_157914702.1">
    <property type="nucleotide sequence ID" value="NZ_CP080223.1"/>
</dbReference>
<dbReference type="EMBL" id="CP080223">
    <property type="protein sequence ID" value="QYE37400.1"/>
    <property type="molecule type" value="Genomic_DNA"/>
</dbReference>
<proteinExistence type="predicted"/>
<reference evidence="2 3" key="1">
    <citation type="submission" date="2021-07" db="EMBL/GenBank/DDBJ databases">
        <title>Wild boars as the reservoir of a highly virulent clone of hybrid Shiga toxigenic and enterotoxigenic Escherichia coli responsible of edema disease.</title>
        <authorList>
            <person name="Perrat A."/>
            <person name="Branchu P."/>
            <person name="Decors A."/>
            <person name="Turci S."/>
            <person name="Bayon-Auboyer M.-H."/>
            <person name="Petit G."/>
            <person name="Grosbois V."/>
            <person name="Brugere H."/>
            <person name="Auvray F."/>
            <person name="Oswald E."/>
        </authorList>
    </citation>
    <scope>NUCLEOTIDE SEQUENCE [LARGE SCALE GENOMIC DNA]</scope>
    <source>
        <strain evidence="2 3">P13-6</strain>
    </source>
</reference>
<accession>A0ABD7FAR1</accession>
<feature type="chain" id="PRO_5044874593" evidence="1">
    <location>
        <begin position="19"/>
        <end position="154"/>
    </location>
</feature>
<name>A0ABD7FAR1_ECOLX</name>
<protein>
    <submittedName>
        <fullName evidence="2">Uncharacterized protein</fullName>
    </submittedName>
</protein>
<evidence type="ECO:0000313" key="2">
    <source>
        <dbReference type="EMBL" id="QYE37400.1"/>
    </source>
</evidence>
<dbReference type="Proteomes" id="UP000826587">
    <property type="component" value="Chromosome"/>
</dbReference>
<feature type="signal peptide" evidence="1">
    <location>
        <begin position="1"/>
        <end position="18"/>
    </location>
</feature>
<keyword evidence="1" id="KW-0732">Signal</keyword>